<dbReference type="SUPFAM" id="SSF100910">
    <property type="entry name" value="Chemosensory protein Csp2"/>
    <property type="match status" value="1"/>
</dbReference>
<dbReference type="PANTHER" id="PTHR11257">
    <property type="entry name" value="CHEMOSENSORY PROTEIN-RELATED"/>
    <property type="match status" value="1"/>
</dbReference>
<proteinExistence type="predicted"/>
<evidence type="ECO:0000313" key="2">
    <source>
        <dbReference type="EMBL" id="KAK7873849.1"/>
    </source>
</evidence>
<dbReference type="EMBL" id="JAZDUA010000008">
    <property type="protein sequence ID" value="KAK7873849.1"/>
    <property type="molecule type" value="Genomic_DNA"/>
</dbReference>
<dbReference type="PANTHER" id="PTHR11257:SF12">
    <property type="entry name" value="EJACULATORY BULB-SPECIFIC PROTEIN 3-RELATED"/>
    <property type="match status" value="1"/>
</dbReference>
<keyword evidence="1" id="KW-0732">Signal</keyword>
<dbReference type="AlphaFoldDB" id="A0AAN9WRP2"/>
<accession>A0AAN9WRP2</accession>
<evidence type="ECO:0008006" key="4">
    <source>
        <dbReference type="Google" id="ProtNLM"/>
    </source>
</evidence>
<dbReference type="Proteomes" id="UP001378592">
    <property type="component" value="Unassembled WGS sequence"/>
</dbReference>
<evidence type="ECO:0000256" key="1">
    <source>
        <dbReference type="SAM" id="SignalP"/>
    </source>
</evidence>
<dbReference type="InterPro" id="IPR036682">
    <property type="entry name" value="OS_D_A10/PebIII_sf"/>
</dbReference>
<protein>
    <recommendedName>
        <fullName evidence="4">Chemosensory protein</fullName>
    </recommendedName>
</protein>
<feature type="chain" id="PRO_5042833927" description="Chemosensory protein" evidence="1">
    <location>
        <begin position="27"/>
        <end position="131"/>
    </location>
</feature>
<sequence>MSRSTAAAVAAAAALLVAVAARAALAQDTYSSRFDGTDLDAILADEGRVDQYVRCFLAEKDDDCDEVGRRVKAVLAEALTTDCAKCTERQKVGLPKTVRFLARERPDAWQQIQGKFDPKRRYAAAHPELSQ</sequence>
<reference evidence="2 3" key="1">
    <citation type="submission" date="2024-03" db="EMBL/GenBank/DDBJ databases">
        <title>The genome assembly and annotation of the cricket Gryllus longicercus Weissman &amp; Gray.</title>
        <authorList>
            <person name="Szrajer S."/>
            <person name="Gray D."/>
            <person name="Ylla G."/>
        </authorList>
    </citation>
    <scope>NUCLEOTIDE SEQUENCE [LARGE SCALE GENOMIC DNA]</scope>
    <source>
        <strain evidence="2">DAG 2021-001</strain>
        <tissue evidence="2">Whole body minus gut</tissue>
    </source>
</reference>
<gene>
    <name evidence="2" type="ORF">R5R35_005714</name>
</gene>
<dbReference type="Gene3D" id="1.10.2080.10">
    <property type="entry name" value="Insect odorant-binding protein A10/Ejaculatory bulb-specific protein 3"/>
    <property type="match status" value="1"/>
</dbReference>
<comment type="caution">
    <text evidence="2">The sequence shown here is derived from an EMBL/GenBank/DDBJ whole genome shotgun (WGS) entry which is preliminary data.</text>
</comment>
<feature type="signal peptide" evidence="1">
    <location>
        <begin position="1"/>
        <end position="26"/>
    </location>
</feature>
<evidence type="ECO:0000313" key="3">
    <source>
        <dbReference type="Proteomes" id="UP001378592"/>
    </source>
</evidence>
<keyword evidence="3" id="KW-1185">Reference proteome</keyword>
<dbReference type="InterPro" id="IPR005055">
    <property type="entry name" value="A10/PebIII"/>
</dbReference>
<name>A0AAN9WRP2_9ORTH</name>
<dbReference type="Pfam" id="PF03392">
    <property type="entry name" value="OS-D"/>
    <property type="match status" value="1"/>
</dbReference>
<organism evidence="2 3">
    <name type="scientific">Gryllus longicercus</name>
    <dbReference type="NCBI Taxonomy" id="2509291"/>
    <lineage>
        <taxon>Eukaryota</taxon>
        <taxon>Metazoa</taxon>
        <taxon>Ecdysozoa</taxon>
        <taxon>Arthropoda</taxon>
        <taxon>Hexapoda</taxon>
        <taxon>Insecta</taxon>
        <taxon>Pterygota</taxon>
        <taxon>Neoptera</taxon>
        <taxon>Polyneoptera</taxon>
        <taxon>Orthoptera</taxon>
        <taxon>Ensifera</taxon>
        <taxon>Gryllidea</taxon>
        <taxon>Grylloidea</taxon>
        <taxon>Gryllidae</taxon>
        <taxon>Gryllinae</taxon>
        <taxon>Gryllus</taxon>
    </lineage>
</organism>